<evidence type="ECO:0008006" key="4">
    <source>
        <dbReference type="Google" id="ProtNLM"/>
    </source>
</evidence>
<feature type="transmembrane region" description="Helical" evidence="1">
    <location>
        <begin position="95"/>
        <end position="118"/>
    </location>
</feature>
<protein>
    <recommendedName>
        <fullName evidence="4">Transmembrane protein</fullName>
    </recommendedName>
</protein>
<reference evidence="2 3" key="1">
    <citation type="journal article" date="2017" name="DNA Res.">
        <title>Complete genome sequence and expression profile of the commercial lytic enzyme producer Lysobacter enzymogenes M497-1.</title>
        <authorList>
            <person name="Takami H."/>
            <person name="Toyoda A."/>
            <person name="Uchiyama I."/>
            <person name="Itoh T."/>
            <person name="Takaki Y."/>
            <person name="Arai W."/>
            <person name="Nishi S."/>
            <person name="Kawai M."/>
            <person name="Shinya K."/>
            <person name="Ikeda H."/>
        </authorList>
    </citation>
    <scope>NUCLEOTIDE SEQUENCE [LARGE SCALE GENOMIC DNA]</scope>
    <source>
        <strain evidence="2 3">M497-1</strain>
    </source>
</reference>
<feature type="transmembrane region" description="Helical" evidence="1">
    <location>
        <begin position="68"/>
        <end position="88"/>
    </location>
</feature>
<evidence type="ECO:0000313" key="2">
    <source>
        <dbReference type="EMBL" id="BAV98974.1"/>
    </source>
</evidence>
<gene>
    <name evidence="2" type="ORF">LEN_3487</name>
</gene>
<proteinExistence type="predicted"/>
<dbReference type="RefSeq" id="WP_096379309.1">
    <property type="nucleotide sequence ID" value="NZ_AP014940.1"/>
</dbReference>
<organism evidence="2 3">
    <name type="scientific">Lysobacter enzymogenes</name>
    <dbReference type="NCBI Taxonomy" id="69"/>
    <lineage>
        <taxon>Bacteria</taxon>
        <taxon>Pseudomonadati</taxon>
        <taxon>Pseudomonadota</taxon>
        <taxon>Gammaproteobacteria</taxon>
        <taxon>Lysobacterales</taxon>
        <taxon>Lysobacteraceae</taxon>
        <taxon>Lysobacter</taxon>
    </lineage>
</organism>
<keyword evidence="1" id="KW-1133">Transmembrane helix</keyword>
<dbReference type="Proteomes" id="UP000218824">
    <property type="component" value="Chromosome"/>
</dbReference>
<dbReference type="KEGG" id="lem:LEN_3487"/>
<keyword evidence="1" id="KW-0812">Transmembrane</keyword>
<accession>A0AAU9ANS8</accession>
<dbReference type="AlphaFoldDB" id="A0AAU9ANS8"/>
<sequence length="121" mass="12586">MAVDRRAGYGLSPPGADPEAEALGGGRLFGALAWFALLLGPALAWLIVFGLTPDSQCGTWSLHCTGHAIMYSAASWLFGSLLAIVALFRRERRGVAVPALVLNLVPLLGLAAAAVFLAGRV</sequence>
<feature type="transmembrane region" description="Helical" evidence="1">
    <location>
        <begin position="28"/>
        <end position="48"/>
    </location>
</feature>
<evidence type="ECO:0000256" key="1">
    <source>
        <dbReference type="SAM" id="Phobius"/>
    </source>
</evidence>
<dbReference type="EMBL" id="AP014940">
    <property type="protein sequence ID" value="BAV98974.1"/>
    <property type="molecule type" value="Genomic_DNA"/>
</dbReference>
<name>A0AAU9ANS8_LYSEN</name>
<dbReference type="GeneID" id="83065297"/>
<evidence type="ECO:0000313" key="3">
    <source>
        <dbReference type="Proteomes" id="UP000218824"/>
    </source>
</evidence>
<keyword evidence="1" id="KW-0472">Membrane</keyword>